<evidence type="ECO:0000256" key="1">
    <source>
        <dbReference type="SAM" id="MobiDB-lite"/>
    </source>
</evidence>
<name>A0A2P5I0L9_DIAHE</name>
<proteinExistence type="predicted"/>
<feature type="region of interest" description="Disordered" evidence="1">
    <location>
        <begin position="48"/>
        <end position="101"/>
    </location>
</feature>
<dbReference type="InParanoid" id="A0A2P5I0L9"/>
<comment type="caution">
    <text evidence="2">The sequence shown here is derived from an EMBL/GenBank/DDBJ whole genome shotgun (WGS) entry which is preliminary data.</text>
</comment>
<keyword evidence="3" id="KW-1185">Reference proteome</keyword>
<reference evidence="2" key="1">
    <citation type="submission" date="2017-09" db="EMBL/GenBank/DDBJ databases">
        <title>Polyketide synthases of a Diaporthe helianthi virulent isolate.</title>
        <authorList>
            <person name="Baroncelli R."/>
        </authorList>
    </citation>
    <scope>NUCLEOTIDE SEQUENCE [LARGE SCALE GENOMIC DNA]</scope>
    <source>
        <strain evidence="2">7/96</strain>
    </source>
</reference>
<accession>A0A2P5I0L9</accession>
<feature type="compositionally biased region" description="Basic and acidic residues" evidence="1">
    <location>
        <begin position="53"/>
        <end position="76"/>
    </location>
</feature>
<feature type="region of interest" description="Disordered" evidence="1">
    <location>
        <begin position="1"/>
        <end position="27"/>
    </location>
</feature>
<dbReference type="Proteomes" id="UP000094444">
    <property type="component" value="Unassembled WGS sequence"/>
</dbReference>
<sequence length="160" mass="18673">MNALGRKPSETLRPRVREAAPASRRRGWGCRATVTGAVLPTVAIARWEEQEEERTRRPADRHGPLEIRGKEWRRDGVVTGRAKTRRRQPRNRPSSWRWARPPVCKSRRETGEVKLHEPRRKRVPSSPAVLPPSFLPWMPSFFILSWNVSTRRDWWQVVGS</sequence>
<dbReference type="AlphaFoldDB" id="A0A2P5I0L9"/>
<evidence type="ECO:0000313" key="3">
    <source>
        <dbReference type="Proteomes" id="UP000094444"/>
    </source>
</evidence>
<evidence type="ECO:0000313" key="2">
    <source>
        <dbReference type="EMBL" id="POS76068.1"/>
    </source>
</evidence>
<protein>
    <submittedName>
        <fullName evidence="2">Uncharacterized protein</fullName>
    </submittedName>
</protein>
<feature type="compositionally biased region" description="Basic and acidic residues" evidence="1">
    <location>
        <begin position="7"/>
        <end position="18"/>
    </location>
</feature>
<organism evidence="2 3">
    <name type="scientific">Diaporthe helianthi</name>
    <dbReference type="NCBI Taxonomy" id="158607"/>
    <lineage>
        <taxon>Eukaryota</taxon>
        <taxon>Fungi</taxon>
        <taxon>Dikarya</taxon>
        <taxon>Ascomycota</taxon>
        <taxon>Pezizomycotina</taxon>
        <taxon>Sordariomycetes</taxon>
        <taxon>Sordariomycetidae</taxon>
        <taxon>Diaporthales</taxon>
        <taxon>Diaporthaceae</taxon>
        <taxon>Diaporthe</taxon>
    </lineage>
</organism>
<gene>
    <name evidence="2" type="ORF">DHEL01_v205540</name>
</gene>
<dbReference type="EMBL" id="MAVT02000411">
    <property type="protein sequence ID" value="POS76068.1"/>
    <property type="molecule type" value="Genomic_DNA"/>
</dbReference>